<keyword evidence="4 8" id="KW-0378">Hydrolase</keyword>
<dbReference type="GO" id="GO:0046872">
    <property type="term" value="F:metal ion binding"/>
    <property type="evidence" value="ECO:0007669"/>
    <property type="project" value="UniProtKB-KW"/>
</dbReference>
<evidence type="ECO:0000256" key="4">
    <source>
        <dbReference type="ARBA" id="ARBA00022801"/>
    </source>
</evidence>
<dbReference type="InterPro" id="IPR000086">
    <property type="entry name" value="NUDIX_hydrolase_dom"/>
</dbReference>
<gene>
    <name evidence="8" type="ORF">DUT91_20780</name>
</gene>
<dbReference type="PANTHER" id="PTHR12318">
    <property type="entry name" value="TESTOSTERONE-REGULATED PROTEIN RP2"/>
    <property type="match status" value="1"/>
</dbReference>
<evidence type="ECO:0000256" key="6">
    <source>
        <dbReference type="ARBA" id="ARBA00023211"/>
    </source>
</evidence>
<dbReference type="SUPFAM" id="SSF55811">
    <property type="entry name" value="Nudix"/>
    <property type="match status" value="1"/>
</dbReference>
<proteinExistence type="predicted"/>
<organism evidence="8 9">
    <name type="scientific">Phyllobacterium salinisoli</name>
    <dbReference type="NCBI Taxonomy" id="1899321"/>
    <lineage>
        <taxon>Bacteria</taxon>
        <taxon>Pseudomonadati</taxon>
        <taxon>Pseudomonadota</taxon>
        <taxon>Alphaproteobacteria</taxon>
        <taxon>Hyphomicrobiales</taxon>
        <taxon>Phyllobacteriaceae</taxon>
        <taxon>Phyllobacterium</taxon>
    </lineage>
</organism>
<comment type="cofactor">
    <cofactor evidence="2">
        <name>Mg(2+)</name>
        <dbReference type="ChEBI" id="CHEBI:18420"/>
    </cofactor>
</comment>
<dbReference type="GO" id="GO:0016818">
    <property type="term" value="F:hydrolase activity, acting on acid anhydrides, in phosphorus-containing anhydrides"/>
    <property type="evidence" value="ECO:0007669"/>
    <property type="project" value="InterPro"/>
</dbReference>
<accession>A0A368K208</accession>
<dbReference type="EMBL" id="QOZG01000011">
    <property type="protein sequence ID" value="RCS22020.1"/>
    <property type="molecule type" value="Genomic_DNA"/>
</dbReference>
<name>A0A368K208_9HYPH</name>
<evidence type="ECO:0000256" key="2">
    <source>
        <dbReference type="ARBA" id="ARBA00001946"/>
    </source>
</evidence>
<dbReference type="RefSeq" id="WP_114442428.1">
    <property type="nucleotide sequence ID" value="NZ_QOZG01000011.1"/>
</dbReference>
<evidence type="ECO:0000256" key="1">
    <source>
        <dbReference type="ARBA" id="ARBA00001936"/>
    </source>
</evidence>
<evidence type="ECO:0000256" key="5">
    <source>
        <dbReference type="ARBA" id="ARBA00022842"/>
    </source>
</evidence>
<protein>
    <submittedName>
        <fullName evidence="8">NUDIX hydrolase</fullName>
    </submittedName>
</protein>
<reference evidence="8 9" key="1">
    <citation type="submission" date="2018-07" db="EMBL/GenBank/DDBJ databases">
        <title>The draft genome of Phyllobacterium salinisoli.</title>
        <authorList>
            <person name="Liu L."/>
            <person name="Li L."/>
            <person name="Zhang X."/>
            <person name="Liang L."/>
        </authorList>
    </citation>
    <scope>NUCLEOTIDE SEQUENCE [LARGE SCALE GENOMIC DNA]</scope>
    <source>
        <strain evidence="8 9">LLAN61</strain>
    </source>
</reference>
<dbReference type="Proteomes" id="UP000253420">
    <property type="component" value="Unassembled WGS sequence"/>
</dbReference>
<keyword evidence="6" id="KW-0464">Manganese</keyword>
<feature type="domain" description="Nudix hydrolase" evidence="7">
    <location>
        <begin position="16"/>
        <end position="214"/>
    </location>
</feature>
<keyword evidence="9" id="KW-1185">Reference proteome</keyword>
<dbReference type="InterPro" id="IPR015797">
    <property type="entry name" value="NUDIX_hydrolase-like_dom_sf"/>
</dbReference>
<dbReference type="InterPro" id="IPR039121">
    <property type="entry name" value="NUDT19"/>
</dbReference>
<dbReference type="PANTHER" id="PTHR12318:SF0">
    <property type="entry name" value="ACYL-COENZYME A DIPHOSPHATASE NUDT19"/>
    <property type="match status" value="1"/>
</dbReference>
<dbReference type="OrthoDB" id="9805905at2"/>
<dbReference type="Gene3D" id="3.90.79.10">
    <property type="entry name" value="Nucleoside Triphosphate Pyrophosphohydrolase"/>
    <property type="match status" value="1"/>
</dbReference>
<evidence type="ECO:0000259" key="7">
    <source>
        <dbReference type="PROSITE" id="PS51462"/>
    </source>
</evidence>
<dbReference type="PROSITE" id="PS51462">
    <property type="entry name" value="NUDIX"/>
    <property type="match status" value="1"/>
</dbReference>
<keyword evidence="5" id="KW-0460">Magnesium</keyword>
<comment type="caution">
    <text evidence="8">The sequence shown here is derived from an EMBL/GenBank/DDBJ whole genome shotgun (WGS) entry which is preliminary data.</text>
</comment>
<evidence type="ECO:0000256" key="3">
    <source>
        <dbReference type="ARBA" id="ARBA00022723"/>
    </source>
</evidence>
<keyword evidence="3" id="KW-0479">Metal-binding</keyword>
<evidence type="ECO:0000313" key="9">
    <source>
        <dbReference type="Proteomes" id="UP000253420"/>
    </source>
</evidence>
<sequence>MQDMQVKSGSGPLPLRPRAAASLILIDREGAEFRVLMGRRHARHVFMPGKFVFPGGRADPDDGSISAAAELLPEDEQKLLAGMGSRGTRRRARALALCAIRETYEEAGLFLGRRTAGGAKPISLHPDWQAFAERNLQPDLSVLRYVARAITPPGNVRRFDTRFFIAFRDAIADQLAEGTGPSGELEELCWLSFADACSLDVPSITLAILKEIGAQLRESPALPSAGFPGRPVVQYTMRYGRYVREII</sequence>
<dbReference type="AlphaFoldDB" id="A0A368K208"/>
<comment type="cofactor">
    <cofactor evidence="1">
        <name>Mn(2+)</name>
        <dbReference type="ChEBI" id="CHEBI:29035"/>
    </cofactor>
</comment>
<evidence type="ECO:0000313" key="8">
    <source>
        <dbReference type="EMBL" id="RCS22020.1"/>
    </source>
</evidence>
<dbReference type="CDD" id="cd18870">
    <property type="entry name" value="NUDIX_AcylCoAdiphos_Nudt19"/>
    <property type="match status" value="1"/>
</dbReference>